<proteinExistence type="predicted"/>
<name>A0A103Y205_CYNCS</name>
<keyword evidence="1" id="KW-0479">Metal-binding</keyword>
<comment type="caution">
    <text evidence="4">The sequence shown here is derived from an EMBL/GenBank/DDBJ whole genome shotgun (WGS) entry which is preliminary data.</text>
</comment>
<keyword evidence="4" id="KW-0560">Oxidoreductase</keyword>
<dbReference type="Proteomes" id="UP000243975">
    <property type="component" value="Unassembled WGS sequence"/>
</dbReference>
<keyword evidence="4" id="KW-0223">Dioxygenase</keyword>
<evidence type="ECO:0000313" key="4">
    <source>
        <dbReference type="EMBL" id="KVI01070.1"/>
    </source>
</evidence>
<dbReference type="InterPro" id="IPR027443">
    <property type="entry name" value="IPNS-like_sf"/>
</dbReference>
<evidence type="ECO:0000313" key="5">
    <source>
        <dbReference type="Proteomes" id="UP000243975"/>
    </source>
</evidence>
<sequence length="73" mass="8332">MEIAKASQEWGFFQAISHGILSELLQKMRCEQVKVFERPFHDKVDGHPDINFSSGSHQWGTPSATCLRELAWS</sequence>
<protein>
    <submittedName>
        <fullName evidence="4">Non-heme dioxygenase N-terminal domain-containing protein</fullName>
    </submittedName>
</protein>
<dbReference type="Gramene" id="KVI01070">
    <property type="protein sequence ID" value="KVI01070"/>
    <property type="gene ID" value="Ccrd_020664"/>
</dbReference>
<dbReference type="AlphaFoldDB" id="A0A103Y205"/>
<dbReference type="Gene3D" id="2.60.120.330">
    <property type="entry name" value="B-lactam Antibiotic, Isopenicillin N Synthase, Chain"/>
    <property type="match status" value="1"/>
</dbReference>
<keyword evidence="2" id="KW-0408">Iron</keyword>
<dbReference type="GO" id="GO:0046872">
    <property type="term" value="F:metal ion binding"/>
    <property type="evidence" value="ECO:0007669"/>
    <property type="project" value="UniProtKB-KW"/>
</dbReference>
<evidence type="ECO:0000259" key="3">
    <source>
        <dbReference type="Pfam" id="PF14226"/>
    </source>
</evidence>
<keyword evidence="5" id="KW-1185">Reference proteome</keyword>
<evidence type="ECO:0000256" key="1">
    <source>
        <dbReference type="ARBA" id="ARBA00022723"/>
    </source>
</evidence>
<gene>
    <name evidence="4" type="ORF">Ccrd_020664</name>
</gene>
<dbReference type="SUPFAM" id="SSF51197">
    <property type="entry name" value="Clavaminate synthase-like"/>
    <property type="match status" value="1"/>
</dbReference>
<evidence type="ECO:0000256" key="2">
    <source>
        <dbReference type="ARBA" id="ARBA00023004"/>
    </source>
</evidence>
<accession>A0A103Y205</accession>
<dbReference type="Pfam" id="PF14226">
    <property type="entry name" value="DIOX_N"/>
    <property type="match status" value="1"/>
</dbReference>
<dbReference type="InterPro" id="IPR026992">
    <property type="entry name" value="DIOX_N"/>
</dbReference>
<dbReference type="EMBL" id="LEKV01003133">
    <property type="protein sequence ID" value="KVI01070.1"/>
    <property type="molecule type" value="Genomic_DNA"/>
</dbReference>
<reference evidence="4 5" key="1">
    <citation type="journal article" date="2016" name="Sci. Rep.">
        <title>The genome sequence of the outbreeding globe artichoke constructed de novo incorporating a phase-aware low-pass sequencing strategy of F1 progeny.</title>
        <authorList>
            <person name="Scaglione D."/>
            <person name="Reyes-Chin-Wo S."/>
            <person name="Acquadro A."/>
            <person name="Froenicke L."/>
            <person name="Portis E."/>
            <person name="Beitel C."/>
            <person name="Tirone M."/>
            <person name="Mauro R."/>
            <person name="Lo Monaco A."/>
            <person name="Mauromicale G."/>
            <person name="Faccioli P."/>
            <person name="Cattivelli L."/>
            <person name="Rieseberg L."/>
            <person name="Michelmore R."/>
            <person name="Lanteri S."/>
        </authorList>
    </citation>
    <scope>NUCLEOTIDE SEQUENCE [LARGE SCALE GENOMIC DNA]</scope>
    <source>
        <strain evidence="4">2C</strain>
    </source>
</reference>
<organism evidence="4 5">
    <name type="scientific">Cynara cardunculus var. scolymus</name>
    <name type="common">Globe artichoke</name>
    <name type="synonym">Cynara scolymus</name>
    <dbReference type="NCBI Taxonomy" id="59895"/>
    <lineage>
        <taxon>Eukaryota</taxon>
        <taxon>Viridiplantae</taxon>
        <taxon>Streptophyta</taxon>
        <taxon>Embryophyta</taxon>
        <taxon>Tracheophyta</taxon>
        <taxon>Spermatophyta</taxon>
        <taxon>Magnoliopsida</taxon>
        <taxon>eudicotyledons</taxon>
        <taxon>Gunneridae</taxon>
        <taxon>Pentapetalae</taxon>
        <taxon>asterids</taxon>
        <taxon>campanulids</taxon>
        <taxon>Asterales</taxon>
        <taxon>Asteraceae</taxon>
        <taxon>Carduoideae</taxon>
        <taxon>Cardueae</taxon>
        <taxon>Carduinae</taxon>
        <taxon>Cynara</taxon>
    </lineage>
</organism>
<dbReference type="GO" id="GO:0051213">
    <property type="term" value="F:dioxygenase activity"/>
    <property type="evidence" value="ECO:0007669"/>
    <property type="project" value="UniProtKB-KW"/>
</dbReference>
<dbReference type="STRING" id="59895.A0A103Y205"/>
<feature type="domain" description="Non-haem dioxygenase N-terminal" evidence="3">
    <location>
        <begin position="2"/>
        <end position="44"/>
    </location>
</feature>